<name>A0AAQ3WZN1_PASNO</name>
<evidence type="ECO:0000313" key="10">
    <source>
        <dbReference type="EMBL" id="WVZ79476.1"/>
    </source>
</evidence>
<dbReference type="PANTHER" id="PTHR47995">
    <property type="entry name" value="TRANSCRIPTION FACTOR MYB33-RELATED"/>
    <property type="match status" value="1"/>
</dbReference>
<dbReference type="InterPro" id="IPR001005">
    <property type="entry name" value="SANT/Myb"/>
</dbReference>
<dbReference type="CDD" id="cd00167">
    <property type="entry name" value="SANT"/>
    <property type="match status" value="2"/>
</dbReference>
<dbReference type="AlphaFoldDB" id="A0AAQ3WZN1"/>
<dbReference type="Proteomes" id="UP001341281">
    <property type="component" value="Chromosome 06"/>
</dbReference>
<feature type="domain" description="Myb-like" evidence="8">
    <location>
        <begin position="110"/>
        <end position="162"/>
    </location>
</feature>
<keyword evidence="3" id="KW-0805">Transcription regulation</keyword>
<evidence type="ECO:0000259" key="9">
    <source>
        <dbReference type="PROSITE" id="PS51294"/>
    </source>
</evidence>
<dbReference type="PANTHER" id="PTHR47995:SF27">
    <property type="entry name" value="MYB DNA-BINDING DOMAIN SUPERFAMILY PROTEIN-RELATED"/>
    <property type="match status" value="1"/>
</dbReference>
<feature type="region of interest" description="Disordered" evidence="7">
    <location>
        <begin position="227"/>
        <end position="258"/>
    </location>
</feature>
<evidence type="ECO:0000256" key="2">
    <source>
        <dbReference type="ARBA" id="ARBA00022737"/>
    </source>
</evidence>
<dbReference type="PROSITE" id="PS51294">
    <property type="entry name" value="HTH_MYB"/>
    <property type="match status" value="2"/>
</dbReference>
<dbReference type="GO" id="GO:1901141">
    <property type="term" value="P:regulation of lignin biosynthetic process"/>
    <property type="evidence" value="ECO:0007669"/>
    <property type="project" value="UniProtKB-ARBA"/>
</dbReference>
<feature type="compositionally biased region" description="Acidic residues" evidence="7">
    <location>
        <begin position="75"/>
        <end position="99"/>
    </location>
</feature>
<keyword evidence="5" id="KW-0804">Transcription</keyword>
<dbReference type="InterPro" id="IPR009057">
    <property type="entry name" value="Homeodomain-like_sf"/>
</dbReference>
<dbReference type="EMBL" id="CP144750">
    <property type="protein sequence ID" value="WVZ79476.1"/>
    <property type="molecule type" value="Genomic_DNA"/>
</dbReference>
<keyword evidence="6" id="KW-0539">Nucleus</keyword>
<dbReference type="Gene3D" id="1.10.10.60">
    <property type="entry name" value="Homeodomain-like"/>
    <property type="match status" value="2"/>
</dbReference>
<protein>
    <recommendedName>
        <fullName evidence="12">Transcription factor GAMYB</fullName>
    </recommendedName>
</protein>
<dbReference type="GO" id="GO:0000976">
    <property type="term" value="F:transcription cis-regulatory region binding"/>
    <property type="evidence" value="ECO:0007669"/>
    <property type="project" value="UniProtKB-ARBA"/>
</dbReference>
<evidence type="ECO:0000313" key="11">
    <source>
        <dbReference type="Proteomes" id="UP001341281"/>
    </source>
</evidence>
<dbReference type="GO" id="GO:0005634">
    <property type="term" value="C:nucleus"/>
    <property type="evidence" value="ECO:0007669"/>
    <property type="project" value="UniProtKB-SubCell"/>
</dbReference>
<gene>
    <name evidence="10" type="ORF">U9M48_027050</name>
</gene>
<feature type="region of interest" description="Disordered" evidence="7">
    <location>
        <begin position="75"/>
        <end position="121"/>
    </location>
</feature>
<evidence type="ECO:0000256" key="5">
    <source>
        <dbReference type="ARBA" id="ARBA00023163"/>
    </source>
</evidence>
<evidence type="ECO:0000256" key="4">
    <source>
        <dbReference type="ARBA" id="ARBA00023125"/>
    </source>
</evidence>
<evidence type="ECO:0008006" key="12">
    <source>
        <dbReference type="Google" id="ProtNLM"/>
    </source>
</evidence>
<keyword evidence="4" id="KW-0238">DNA-binding</keyword>
<evidence type="ECO:0000259" key="8">
    <source>
        <dbReference type="PROSITE" id="PS50090"/>
    </source>
</evidence>
<feature type="compositionally biased region" description="Basic and acidic residues" evidence="7">
    <location>
        <begin position="237"/>
        <end position="256"/>
    </location>
</feature>
<evidence type="ECO:0000256" key="1">
    <source>
        <dbReference type="ARBA" id="ARBA00004123"/>
    </source>
</evidence>
<keyword evidence="2" id="KW-0677">Repeat</keyword>
<dbReference type="InterPro" id="IPR017930">
    <property type="entry name" value="Myb_dom"/>
</dbReference>
<comment type="subcellular location">
    <subcellularLocation>
        <location evidence="1">Nucleus</location>
    </subcellularLocation>
</comment>
<dbReference type="PROSITE" id="PS50090">
    <property type="entry name" value="MYB_LIKE"/>
    <property type="match status" value="2"/>
</dbReference>
<accession>A0AAQ3WZN1</accession>
<feature type="domain" description="HTH myb-type" evidence="9">
    <location>
        <begin position="110"/>
        <end position="166"/>
    </location>
</feature>
<dbReference type="GO" id="GO:0003700">
    <property type="term" value="F:DNA-binding transcription factor activity"/>
    <property type="evidence" value="ECO:0007669"/>
    <property type="project" value="UniProtKB-ARBA"/>
</dbReference>
<proteinExistence type="predicted"/>
<sequence>MSTTRPAWPGLELDCLVNRPPLGSLPPTTMPPPPLVSVRRRVTMAKVVKVEEEVPELDMLPDPDADEEAGVEDFLLDDDEEEETDDEETESDEEGDGDGDAAAAASGRGKPQLRKGPWTPEEDKRLKEYVEAHGEGNWNQVQRNAGLNRCGKSCRLRWANHLRPDLKKGPFDDKEVELILKLHIKWGNKWAKMALHLPGRTDNEIKNFWNTRLKRQQRAGLPIYPEHLLSQDPDEDMNSHTPDESRGRKRSNESSQEKVLQMVDIMEPIYFKHLDYDKDPVVPATPLKRIPVPPPMTLKRYASTGNLVSVQTPDEIGKIFCPTGLNYVFPKSHSVPLDSAIASGYPIFNGNSSNSGTVNRSMKTELPSVQFANNGLSNGWLVQHHSASPTGQRLASPTEQPFETFNQSINSQNTGLLGAIVPSIALDDPAKSGGFFEGLVPPLGYDCEHEGCPADNQVLNSTSGSDPVYHLDTCFTDGKMPDADALNGRMPDTSSVEALNDYFNPSSSPFEDYFTEPKYTSQWLDSSAWKNMPSTCHKTDF</sequence>
<dbReference type="SUPFAM" id="SSF46689">
    <property type="entry name" value="Homeodomain-like"/>
    <property type="match status" value="1"/>
</dbReference>
<dbReference type="SMART" id="SM00717">
    <property type="entry name" value="SANT"/>
    <property type="match status" value="2"/>
</dbReference>
<keyword evidence="11" id="KW-1185">Reference proteome</keyword>
<evidence type="ECO:0000256" key="6">
    <source>
        <dbReference type="ARBA" id="ARBA00023242"/>
    </source>
</evidence>
<evidence type="ECO:0000256" key="7">
    <source>
        <dbReference type="SAM" id="MobiDB-lite"/>
    </source>
</evidence>
<dbReference type="Pfam" id="PF00249">
    <property type="entry name" value="Myb_DNA-binding"/>
    <property type="match status" value="2"/>
</dbReference>
<evidence type="ECO:0000256" key="3">
    <source>
        <dbReference type="ARBA" id="ARBA00023015"/>
    </source>
</evidence>
<organism evidence="10 11">
    <name type="scientific">Paspalum notatum var. saurae</name>
    <dbReference type="NCBI Taxonomy" id="547442"/>
    <lineage>
        <taxon>Eukaryota</taxon>
        <taxon>Viridiplantae</taxon>
        <taxon>Streptophyta</taxon>
        <taxon>Embryophyta</taxon>
        <taxon>Tracheophyta</taxon>
        <taxon>Spermatophyta</taxon>
        <taxon>Magnoliopsida</taxon>
        <taxon>Liliopsida</taxon>
        <taxon>Poales</taxon>
        <taxon>Poaceae</taxon>
        <taxon>PACMAD clade</taxon>
        <taxon>Panicoideae</taxon>
        <taxon>Andropogonodae</taxon>
        <taxon>Paspaleae</taxon>
        <taxon>Paspalinae</taxon>
        <taxon>Paspalum</taxon>
    </lineage>
</organism>
<dbReference type="FunFam" id="1.10.10.60:FF:000001">
    <property type="entry name" value="MYB-related transcription factor"/>
    <property type="match status" value="1"/>
</dbReference>
<feature type="domain" description="HTH myb-type" evidence="9">
    <location>
        <begin position="167"/>
        <end position="217"/>
    </location>
</feature>
<reference evidence="10 11" key="1">
    <citation type="submission" date="2024-02" db="EMBL/GenBank/DDBJ databases">
        <title>High-quality chromosome-scale genome assembly of Pensacola bahiagrass (Paspalum notatum Flugge var. saurae).</title>
        <authorList>
            <person name="Vega J.M."/>
            <person name="Podio M."/>
            <person name="Orjuela J."/>
            <person name="Siena L.A."/>
            <person name="Pessino S.C."/>
            <person name="Combes M.C."/>
            <person name="Mariac C."/>
            <person name="Albertini E."/>
            <person name="Pupilli F."/>
            <person name="Ortiz J.P.A."/>
            <person name="Leblanc O."/>
        </authorList>
    </citation>
    <scope>NUCLEOTIDE SEQUENCE [LARGE SCALE GENOMIC DNA]</scope>
    <source>
        <strain evidence="10">R1</strain>
        <tissue evidence="10">Leaf</tissue>
    </source>
</reference>
<feature type="domain" description="Myb-like" evidence="8">
    <location>
        <begin position="163"/>
        <end position="213"/>
    </location>
</feature>